<reference evidence="3" key="1">
    <citation type="submission" date="2021-01" db="EMBL/GenBank/DDBJ databases">
        <authorList>
            <person name="Corre E."/>
            <person name="Pelletier E."/>
            <person name="Niang G."/>
            <person name="Scheremetjew M."/>
            <person name="Finn R."/>
            <person name="Kale V."/>
            <person name="Holt S."/>
            <person name="Cochrane G."/>
            <person name="Meng A."/>
            <person name="Brown T."/>
            <person name="Cohen L."/>
        </authorList>
    </citation>
    <scope>NUCLEOTIDE SEQUENCE</scope>
    <source>
        <strain evidence="3">B650</strain>
    </source>
</reference>
<dbReference type="Pfam" id="PF05608">
    <property type="entry name" value="RTE1"/>
    <property type="match status" value="2"/>
</dbReference>
<dbReference type="PANTHER" id="PTHR20921">
    <property type="entry name" value="TRANSMEMBRANE PROTEIN 222"/>
    <property type="match status" value="1"/>
</dbReference>
<evidence type="ECO:0000256" key="1">
    <source>
        <dbReference type="SAM" id="MobiDB-lite"/>
    </source>
</evidence>
<dbReference type="AlphaFoldDB" id="A0A7S2K0K8"/>
<keyword evidence="2" id="KW-0472">Membrane</keyword>
<accession>A0A7S2K0K8</accession>
<sequence length="196" mass="22262">MPPTKSVDYQQCPDDHQRADEESSSFCRNSKNNQQHHPMSFCILWSPIPVITWIFPFIGHMGIANSRGVAYDFAGPYMIGEYKSGRRMAFGPVTRVLCVDDIVNYGGAEVWDKAIYDANDVYRGRVHNLFCDNCHSHVGNALNRLDGLQIFGFKKFNMVNLCLILFVRGRFVSVGGFLSQFIPFAVLLILYLLLIK</sequence>
<feature type="region of interest" description="Disordered" evidence="1">
    <location>
        <begin position="1"/>
        <end position="30"/>
    </location>
</feature>
<evidence type="ECO:0000256" key="2">
    <source>
        <dbReference type="SAM" id="Phobius"/>
    </source>
</evidence>
<keyword evidence="2" id="KW-0812">Transmembrane</keyword>
<evidence type="ECO:0000313" key="3">
    <source>
        <dbReference type="EMBL" id="CAD9562916.1"/>
    </source>
</evidence>
<name>A0A7S2K0K8_9STRA</name>
<gene>
    <name evidence="3" type="ORF">LDAN0321_LOCUS3746</name>
</gene>
<dbReference type="InterPro" id="IPR008496">
    <property type="entry name" value="TMEM222/RTE1"/>
</dbReference>
<evidence type="ECO:0008006" key="4">
    <source>
        <dbReference type="Google" id="ProtNLM"/>
    </source>
</evidence>
<dbReference type="PANTHER" id="PTHR20921:SF0">
    <property type="entry name" value="TRANSMEMBRANE PROTEIN 222"/>
    <property type="match status" value="1"/>
</dbReference>
<proteinExistence type="predicted"/>
<protein>
    <recommendedName>
        <fullName evidence="4">Transmembrane protein 222</fullName>
    </recommendedName>
</protein>
<keyword evidence="2" id="KW-1133">Transmembrane helix</keyword>
<feature type="transmembrane region" description="Helical" evidence="2">
    <location>
        <begin position="171"/>
        <end position="194"/>
    </location>
</feature>
<dbReference type="EMBL" id="HBGY01006085">
    <property type="protein sequence ID" value="CAD9562916.1"/>
    <property type="molecule type" value="Transcribed_RNA"/>
</dbReference>
<organism evidence="3">
    <name type="scientific">Leptocylindrus danicus</name>
    <dbReference type="NCBI Taxonomy" id="163516"/>
    <lineage>
        <taxon>Eukaryota</taxon>
        <taxon>Sar</taxon>
        <taxon>Stramenopiles</taxon>
        <taxon>Ochrophyta</taxon>
        <taxon>Bacillariophyta</taxon>
        <taxon>Coscinodiscophyceae</taxon>
        <taxon>Chaetocerotophycidae</taxon>
        <taxon>Leptocylindrales</taxon>
        <taxon>Leptocylindraceae</taxon>
        <taxon>Leptocylindrus</taxon>
    </lineage>
</organism>